<reference evidence="2 3" key="1">
    <citation type="submission" date="2014-04" db="EMBL/GenBank/DDBJ databases">
        <authorList>
            <consortium name="DOE Joint Genome Institute"/>
            <person name="Kuo A."/>
            <person name="Zuccaro A."/>
            <person name="Kohler A."/>
            <person name="Nagy L.G."/>
            <person name="Floudas D."/>
            <person name="Copeland A."/>
            <person name="Barry K.W."/>
            <person name="Cichocki N."/>
            <person name="Veneault-Fourrey C."/>
            <person name="LaButti K."/>
            <person name="Lindquist E.A."/>
            <person name="Lipzen A."/>
            <person name="Lundell T."/>
            <person name="Morin E."/>
            <person name="Murat C."/>
            <person name="Sun H."/>
            <person name="Tunlid A."/>
            <person name="Henrissat B."/>
            <person name="Grigoriev I.V."/>
            <person name="Hibbett D.S."/>
            <person name="Martin F."/>
            <person name="Nordberg H.P."/>
            <person name="Cantor M.N."/>
            <person name="Hua S.X."/>
        </authorList>
    </citation>
    <scope>NUCLEOTIDE SEQUENCE [LARGE SCALE GENOMIC DNA]</scope>
    <source>
        <strain evidence="2 3">MAFF 305830</strain>
    </source>
</reference>
<dbReference type="EMBL" id="KN824295">
    <property type="protein sequence ID" value="KIM28043.1"/>
    <property type="molecule type" value="Genomic_DNA"/>
</dbReference>
<dbReference type="InterPro" id="IPR051681">
    <property type="entry name" value="Ser/Thr_Kinases-Pseudokinases"/>
</dbReference>
<dbReference type="STRING" id="933852.A0A0C2WP81"/>
<dbReference type="SUPFAM" id="SSF56112">
    <property type="entry name" value="Protein kinase-like (PK-like)"/>
    <property type="match status" value="1"/>
</dbReference>
<dbReference type="GO" id="GO:0005524">
    <property type="term" value="F:ATP binding"/>
    <property type="evidence" value="ECO:0007669"/>
    <property type="project" value="InterPro"/>
</dbReference>
<dbReference type="InterPro" id="IPR011009">
    <property type="entry name" value="Kinase-like_dom_sf"/>
</dbReference>
<keyword evidence="3" id="KW-1185">Reference proteome</keyword>
<dbReference type="OrthoDB" id="346907at2759"/>
<gene>
    <name evidence="2" type="ORF">M408DRAFT_24069</name>
</gene>
<reference evidence="3" key="2">
    <citation type="submission" date="2015-01" db="EMBL/GenBank/DDBJ databases">
        <title>Evolutionary Origins and Diversification of the Mycorrhizal Mutualists.</title>
        <authorList>
            <consortium name="DOE Joint Genome Institute"/>
            <consortium name="Mycorrhizal Genomics Consortium"/>
            <person name="Kohler A."/>
            <person name="Kuo A."/>
            <person name="Nagy L.G."/>
            <person name="Floudas D."/>
            <person name="Copeland A."/>
            <person name="Barry K.W."/>
            <person name="Cichocki N."/>
            <person name="Veneault-Fourrey C."/>
            <person name="LaButti K."/>
            <person name="Lindquist E.A."/>
            <person name="Lipzen A."/>
            <person name="Lundell T."/>
            <person name="Morin E."/>
            <person name="Murat C."/>
            <person name="Riley R."/>
            <person name="Ohm R."/>
            <person name="Sun H."/>
            <person name="Tunlid A."/>
            <person name="Henrissat B."/>
            <person name="Grigoriev I.V."/>
            <person name="Hibbett D.S."/>
            <person name="Martin F."/>
        </authorList>
    </citation>
    <scope>NUCLEOTIDE SEQUENCE [LARGE SCALE GENOMIC DNA]</scope>
    <source>
        <strain evidence="3">MAFF 305830</strain>
    </source>
</reference>
<dbReference type="InterPro" id="IPR000719">
    <property type="entry name" value="Prot_kinase_dom"/>
</dbReference>
<dbReference type="PROSITE" id="PS50011">
    <property type="entry name" value="PROTEIN_KINASE_DOM"/>
    <property type="match status" value="1"/>
</dbReference>
<dbReference type="AlphaFoldDB" id="A0A0C2WP81"/>
<protein>
    <recommendedName>
        <fullName evidence="1">Protein kinase domain-containing protein</fullName>
    </recommendedName>
</protein>
<evidence type="ECO:0000313" key="2">
    <source>
        <dbReference type="EMBL" id="KIM28043.1"/>
    </source>
</evidence>
<evidence type="ECO:0000259" key="1">
    <source>
        <dbReference type="PROSITE" id="PS50011"/>
    </source>
</evidence>
<dbReference type="HOGENOM" id="CLU_550002_0_0_1"/>
<proteinExistence type="predicted"/>
<dbReference type="Pfam" id="PF00069">
    <property type="entry name" value="Pkinase"/>
    <property type="match status" value="1"/>
</dbReference>
<dbReference type="GO" id="GO:0004674">
    <property type="term" value="F:protein serine/threonine kinase activity"/>
    <property type="evidence" value="ECO:0007669"/>
    <property type="project" value="TreeGrafter"/>
</dbReference>
<sequence length="496" mass="56867">MPDPLRVLPSEIWSYCLEFALYKRPAGPLELMAVSHAWDVFLLTSSILWRHIYIRNGEDETARVQTFLELSTNYPLDIDITTILPDVKVLHLLEPHLPRVHTIAIRPFKPHLITAIYGEQWRQSVAYILTQSFPRLKPHDLKDSHCSLRVLWGTYPLQQHVAVMRFETKNNYGSDQRNPRFPTNALPSIRVWEEHITSRRHQCERRSDLTNHATISDRQDPRLGELANYYSGLLNGKKVAVRLHMKQAIGNTSPPWNLYMERHINRQMYVWARLKHPNIVGFLGYSTGFNEYPALVIEWCRHGTVLEYREGRNLSAQERLKLARDVCEGLRYLHRLAVIHGSIKPGHVLVGEDGVAKLCGFGAVEFNGYRWPPELNIGTKSTEVQQYRAPEFYMASERGSSTPTMQGDIYALGGVLLELVEQISPFQRFGEGSIARAITRGESPAIRSESTGTLLGYTDHFWDLLEACWANKDARPTIREVVKVLCFLMRVMAAIS</sequence>
<dbReference type="PANTHER" id="PTHR44329">
    <property type="entry name" value="SERINE/THREONINE-PROTEIN KINASE TNNI3K-RELATED"/>
    <property type="match status" value="1"/>
</dbReference>
<name>A0A0C2WP81_SERVB</name>
<feature type="domain" description="Protein kinase" evidence="1">
    <location>
        <begin position="215"/>
        <end position="488"/>
    </location>
</feature>
<organism evidence="2 3">
    <name type="scientific">Serendipita vermifera MAFF 305830</name>
    <dbReference type="NCBI Taxonomy" id="933852"/>
    <lineage>
        <taxon>Eukaryota</taxon>
        <taxon>Fungi</taxon>
        <taxon>Dikarya</taxon>
        <taxon>Basidiomycota</taxon>
        <taxon>Agaricomycotina</taxon>
        <taxon>Agaricomycetes</taxon>
        <taxon>Sebacinales</taxon>
        <taxon>Serendipitaceae</taxon>
        <taxon>Serendipita</taxon>
    </lineage>
</organism>
<evidence type="ECO:0000313" key="3">
    <source>
        <dbReference type="Proteomes" id="UP000054097"/>
    </source>
</evidence>
<dbReference type="Proteomes" id="UP000054097">
    <property type="component" value="Unassembled WGS sequence"/>
</dbReference>
<dbReference type="Gene3D" id="1.10.510.10">
    <property type="entry name" value="Transferase(Phosphotransferase) domain 1"/>
    <property type="match status" value="1"/>
</dbReference>
<accession>A0A0C2WP81</accession>